<gene>
    <name evidence="2" type="ORF">GCM10009676_36460</name>
</gene>
<keyword evidence="1" id="KW-1133">Transmembrane helix</keyword>
<proteinExistence type="predicted"/>
<organism evidence="2 3">
    <name type="scientific">Prauserella halophila</name>
    <dbReference type="NCBI Taxonomy" id="185641"/>
    <lineage>
        <taxon>Bacteria</taxon>
        <taxon>Bacillati</taxon>
        <taxon>Actinomycetota</taxon>
        <taxon>Actinomycetes</taxon>
        <taxon>Pseudonocardiales</taxon>
        <taxon>Pseudonocardiaceae</taxon>
        <taxon>Prauserella</taxon>
    </lineage>
</organism>
<evidence type="ECO:0000256" key="1">
    <source>
        <dbReference type="SAM" id="Phobius"/>
    </source>
</evidence>
<keyword evidence="1" id="KW-0812">Transmembrane</keyword>
<comment type="caution">
    <text evidence="2">The sequence shown here is derived from an EMBL/GenBank/DDBJ whole genome shotgun (WGS) entry which is preliminary data.</text>
</comment>
<dbReference type="RefSeq" id="WP_253861576.1">
    <property type="nucleotide sequence ID" value="NZ_BAAALN010000014.1"/>
</dbReference>
<evidence type="ECO:0000313" key="3">
    <source>
        <dbReference type="Proteomes" id="UP001500653"/>
    </source>
</evidence>
<feature type="transmembrane region" description="Helical" evidence="1">
    <location>
        <begin position="12"/>
        <end position="33"/>
    </location>
</feature>
<evidence type="ECO:0000313" key="2">
    <source>
        <dbReference type="EMBL" id="GAA1247006.1"/>
    </source>
</evidence>
<reference evidence="3" key="1">
    <citation type="journal article" date="2019" name="Int. J. Syst. Evol. Microbiol.">
        <title>The Global Catalogue of Microorganisms (GCM) 10K type strain sequencing project: providing services to taxonomists for standard genome sequencing and annotation.</title>
        <authorList>
            <consortium name="The Broad Institute Genomics Platform"/>
            <consortium name="The Broad Institute Genome Sequencing Center for Infectious Disease"/>
            <person name="Wu L."/>
            <person name="Ma J."/>
        </authorList>
    </citation>
    <scope>NUCLEOTIDE SEQUENCE [LARGE SCALE GENOMIC DNA]</scope>
    <source>
        <strain evidence="3">JCM 13023</strain>
    </source>
</reference>
<keyword evidence="3" id="KW-1185">Reference proteome</keyword>
<dbReference type="EMBL" id="BAAALN010000014">
    <property type="protein sequence ID" value="GAA1247006.1"/>
    <property type="molecule type" value="Genomic_DNA"/>
</dbReference>
<sequence>MTTRSNYRTAAGRATLGSVALLAAFVIVALQAVGTGYDQWPNLLAILLAVVGSGLRIEAAIAKLDNDTPS</sequence>
<dbReference type="Proteomes" id="UP001500653">
    <property type="component" value="Unassembled WGS sequence"/>
</dbReference>
<protein>
    <submittedName>
        <fullName evidence="2">Uncharacterized protein</fullName>
    </submittedName>
</protein>
<accession>A0ABP4H1L1</accession>
<keyword evidence="1" id="KW-0472">Membrane</keyword>
<name>A0ABP4H1L1_9PSEU</name>